<evidence type="ECO:0000256" key="7">
    <source>
        <dbReference type="ARBA" id="ARBA00022927"/>
    </source>
</evidence>
<proteinExistence type="inferred from homology"/>
<feature type="domain" description="TonB C-terminal" evidence="12">
    <location>
        <begin position="17"/>
        <end position="113"/>
    </location>
</feature>
<dbReference type="PROSITE" id="PS52015">
    <property type="entry name" value="TONB_CTD"/>
    <property type="match status" value="1"/>
</dbReference>
<gene>
    <name evidence="13" type="ORF">PSAKL28_50650</name>
</gene>
<evidence type="ECO:0000313" key="13">
    <source>
        <dbReference type="EMBL" id="AIL64205.1"/>
    </source>
</evidence>
<dbReference type="HOGENOM" id="CLU_107149_0_0_6"/>
<name>A0A077FI68_9PSED</name>
<dbReference type="Pfam" id="PF03544">
    <property type="entry name" value="TonB_C"/>
    <property type="match status" value="1"/>
</dbReference>
<feature type="signal peptide" evidence="11">
    <location>
        <begin position="1"/>
        <end position="18"/>
    </location>
</feature>
<protein>
    <recommendedName>
        <fullName evidence="10">Protein TonB</fullName>
    </recommendedName>
</protein>
<evidence type="ECO:0000256" key="9">
    <source>
        <dbReference type="ARBA" id="ARBA00023136"/>
    </source>
</evidence>
<dbReference type="eggNOG" id="COG0810">
    <property type="taxonomic scope" value="Bacteria"/>
</dbReference>
<keyword evidence="6" id="KW-0812">Transmembrane</keyword>
<evidence type="ECO:0000256" key="1">
    <source>
        <dbReference type="ARBA" id="ARBA00004383"/>
    </source>
</evidence>
<evidence type="ECO:0000256" key="6">
    <source>
        <dbReference type="ARBA" id="ARBA00022692"/>
    </source>
</evidence>
<dbReference type="KEGG" id="palk:PSAKL28_50650"/>
<accession>A0A077FI68</accession>
<dbReference type="GO" id="GO:0098797">
    <property type="term" value="C:plasma membrane protein complex"/>
    <property type="evidence" value="ECO:0007669"/>
    <property type="project" value="TreeGrafter"/>
</dbReference>
<dbReference type="GO" id="GO:0015891">
    <property type="term" value="P:siderophore transport"/>
    <property type="evidence" value="ECO:0007669"/>
    <property type="project" value="InterPro"/>
</dbReference>
<evidence type="ECO:0000256" key="10">
    <source>
        <dbReference type="RuleBase" id="RU362123"/>
    </source>
</evidence>
<comment type="similarity">
    <text evidence="2 10">Belongs to the TonB family.</text>
</comment>
<dbReference type="GO" id="GO:0055085">
    <property type="term" value="P:transmembrane transport"/>
    <property type="evidence" value="ECO:0007669"/>
    <property type="project" value="InterPro"/>
</dbReference>
<feature type="chain" id="PRO_5001718658" description="Protein TonB" evidence="11">
    <location>
        <begin position="19"/>
        <end position="214"/>
    </location>
</feature>
<comment type="subcellular location">
    <subcellularLocation>
        <location evidence="1 10">Cell inner membrane</location>
        <topology evidence="1 10">Single-pass membrane protein</topology>
        <orientation evidence="1 10">Periplasmic side</orientation>
    </subcellularLocation>
</comment>
<dbReference type="GO" id="GO:0030288">
    <property type="term" value="C:outer membrane-bounded periplasmic space"/>
    <property type="evidence" value="ECO:0007669"/>
    <property type="project" value="InterPro"/>
</dbReference>
<evidence type="ECO:0000256" key="3">
    <source>
        <dbReference type="ARBA" id="ARBA00022448"/>
    </source>
</evidence>
<keyword evidence="5 10" id="KW-0997">Cell inner membrane</keyword>
<evidence type="ECO:0000256" key="2">
    <source>
        <dbReference type="ARBA" id="ARBA00006555"/>
    </source>
</evidence>
<dbReference type="AlphaFoldDB" id="A0A077FI68"/>
<keyword evidence="11" id="KW-0732">Signal</keyword>
<dbReference type="PANTHER" id="PTHR33446">
    <property type="entry name" value="PROTEIN TONB-RELATED"/>
    <property type="match status" value="1"/>
</dbReference>
<keyword evidence="3 10" id="KW-0813">Transport</keyword>
<keyword evidence="4 10" id="KW-1003">Cell membrane</keyword>
<dbReference type="PANTHER" id="PTHR33446:SF2">
    <property type="entry name" value="PROTEIN TONB"/>
    <property type="match status" value="1"/>
</dbReference>
<keyword evidence="8" id="KW-1133">Transmembrane helix</keyword>
<dbReference type="NCBIfam" id="TIGR01352">
    <property type="entry name" value="tonB_Cterm"/>
    <property type="match status" value="1"/>
</dbReference>
<comment type="function">
    <text evidence="10">Interacts with outer membrane receptor proteins that carry out high-affinity binding and energy dependent uptake into the periplasmic space of specific substrates. It could act to transduce energy from the cytoplasmic membrane to specific energy-requiring processes in the outer membrane, resulting in the release into the periplasm of ligands bound by these outer membrane proteins.</text>
</comment>
<keyword evidence="9" id="KW-0472">Membrane</keyword>
<evidence type="ECO:0000259" key="12">
    <source>
        <dbReference type="PROSITE" id="PS52015"/>
    </source>
</evidence>
<dbReference type="PRINTS" id="PR01374">
    <property type="entry name" value="TONBPROTEIN"/>
</dbReference>
<dbReference type="SUPFAM" id="SSF74653">
    <property type="entry name" value="TolA/TonB C-terminal domain"/>
    <property type="match status" value="1"/>
</dbReference>
<dbReference type="InterPro" id="IPR051045">
    <property type="entry name" value="TonB-dependent_transducer"/>
</dbReference>
<dbReference type="InterPro" id="IPR006260">
    <property type="entry name" value="TonB/TolA_C"/>
</dbReference>
<organism evidence="13 14">
    <name type="scientific">Pseudomonas alkylphenolica</name>
    <dbReference type="NCBI Taxonomy" id="237609"/>
    <lineage>
        <taxon>Bacteria</taxon>
        <taxon>Pseudomonadati</taxon>
        <taxon>Pseudomonadota</taxon>
        <taxon>Gammaproteobacteria</taxon>
        <taxon>Pseudomonadales</taxon>
        <taxon>Pseudomonadaceae</taxon>
        <taxon>Pseudomonas</taxon>
    </lineage>
</organism>
<evidence type="ECO:0000313" key="14">
    <source>
        <dbReference type="Proteomes" id="UP000028931"/>
    </source>
</evidence>
<dbReference type="InterPro" id="IPR037682">
    <property type="entry name" value="TonB_C"/>
</dbReference>
<dbReference type="GO" id="GO:0031992">
    <property type="term" value="F:energy transducer activity"/>
    <property type="evidence" value="ECO:0007669"/>
    <property type="project" value="InterPro"/>
</dbReference>
<dbReference type="InterPro" id="IPR003538">
    <property type="entry name" value="TonB"/>
</dbReference>
<evidence type="ECO:0000256" key="8">
    <source>
        <dbReference type="ARBA" id="ARBA00022989"/>
    </source>
</evidence>
<evidence type="ECO:0000256" key="5">
    <source>
        <dbReference type="ARBA" id="ARBA00022519"/>
    </source>
</evidence>
<dbReference type="Gene3D" id="3.30.1150.10">
    <property type="match status" value="1"/>
</dbReference>
<sequence length="214" mass="24309">MKWLAALLLMGATGFAHADIKVEFVEKTIPTYPAELRKAAITGSVKIGFEVRADGSVADVKVIQSSEPAFADAALEAARQWRFKPWAVTKENPAKLDVRTDLHFRLNDKKEWWDIYERAGLILMTCKKFNEEVAQFRKDDSARPLDDMNTTLLSIRMISRFEEDGVTSYKQSMATSKSFKKALPGIIKKCQTYPGIDFVDVWPAYLRERLVPQS</sequence>
<dbReference type="Proteomes" id="UP000028931">
    <property type="component" value="Chromosome"/>
</dbReference>
<evidence type="ECO:0000256" key="11">
    <source>
        <dbReference type="SAM" id="SignalP"/>
    </source>
</evidence>
<reference evidence="13 14" key="1">
    <citation type="submission" date="2014-07" db="EMBL/GenBank/DDBJ databases">
        <authorList>
            <person name="Lee K."/>
            <person name="Lim J.Y."/>
            <person name="Hwang I."/>
        </authorList>
    </citation>
    <scope>NUCLEOTIDE SEQUENCE [LARGE SCALE GENOMIC DNA]</scope>
    <source>
        <strain evidence="13 14">KL28</strain>
    </source>
</reference>
<keyword evidence="7 10" id="KW-0653">Protein transport</keyword>
<keyword evidence="10" id="KW-0735">Signal-anchor</keyword>
<evidence type="ECO:0000256" key="4">
    <source>
        <dbReference type="ARBA" id="ARBA00022475"/>
    </source>
</evidence>
<dbReference type="EMBL" id="CP009048">
    <property type="protein sequence ID" value="AIL64205.1"/>
    <property type="molecule type" value="Genomic_DNA"/>
</dbReference>
<dbReference type="GO" id="GO:0015031">
    <property type="term" value="P:protein transport"/>
    <property type="evidence" value="ECO:0007669"/>
    <property type="project" value="UniProtKB-UniRule"/>
</dbReference>